<comment type="subcellular location">
    <subcellularLocation>
        <location evidence="2">Cell membrane</location>
        <topology evidence="2">Single-pass type I membrane protein</topology>
    </subcellularLocation>
</comment>
<feature type="compositionally biased region" description="Basic residues" evidence="13">
    <location>
        <begin position="954"/>
        <end position="964"/>
    </location>
</feature>
<feature type="compositionally biased region" description="Polar residues" evidence="13">
    <location>
        <begin position="810"/>
        <end position="819"/>
    </location>
</feature>
<feature type="region of interest" description="Disordered" evidence="13">
    <location>
        <begin position="920"/>
        <end position="964"/>
    </location>
</feature>
<dbReference type="GO" id="GO:0005509">
    <property type="term" value="F:calcium ion binding"/>
    <property type="evidence" value="ECO:0007669"/>
    <property type="project" value="UniProtKB-UniRule"/>
</dbReference>
<feature type="domain" description="Cadherin" evidence="16">
    <location>
        <begin position="242"/>
        <end position="349"/>
    </location>
</feature>
<dbReference type="FunFam" id="2.60.40.60:FF:000001">
    <property type="entry name" value="Protocadherin alpha 2"/>
    <property type="match status" value="1"/>
</dbReference>
<dbReference type="Pfam" id="PF00028">
    <property type="entry name" value="Cadherin"/>
    <property type="match status" value="5"/>
</dbReference>
<dbReference type="GO" id="GO:0007156">
    <property type="term" value="P:homophilic cell adhesion via plasma membrane adhesion molecules"/>
    <property type="evidence" value="ECO:0007669"/>
    <property type="project" value="InterPro"/>
</dbReference>
<feature type="compositionally biased region" description="Pro residues" evidence="13">
    <location>
        <begin position="933"/>
        <end position="945"/>
    </location>
</feature>
<feature type="chain" id="PRO_5027060440" evidence="15">
    <location>
        <begin position="29"/>
        <end position="964"/>
    </location>
</feature>
<dbReference type="FunFam" id="2.60.40.60:FF:000002">
    <property type="entry name" value="Protocadherin alpha 2"/>
    <property type="match status" value="1"/>
</dbReference>
<feature type="region of interest" description="Disordered" evidence="13">
    <location>
        <begin position="810"/>
        <end position="838"/>
    </location>
</feature>
<keyword evidence="4 14" id="KW-0812">Transmembrane</keyword>
<dbReference type="InterPro" id="IPR031904">
    <property type="entry name" value="Cadherin_CBD"/>
</dbReference>
<evidence type="ECO:0000259" key="16">
    <source>
        <dbReference type="PROSITE" id="PS50268"/>
    </source>
</evidence>
<dbReference type="InParanoid" id="A0A6J2WUM5"/>
<dbReference type="InterPro" id="IPR020894">
    <property type="entry name" value="Cadherin_CS"/>
</dbReference>
<evidence type="ECO:0000256" key="6">
    <source>
        <dbReference type="ARBA" id="ARBA00022737"/>
    </source>
</evidence>
<evidence type="ECO:0000256" key="10">
    <source>
        <dbReference type="ARBA" id="ARBA00023136"/>
    </source>
</evidence>
<dbReference type="InterPro" id="IPR015919">
    <property type="entry name" value="Cadherin-like_sf"/>
</dbReference>
<feature type="domain" description="Cadherin" evidence="16">
    <location>
        <begin position="589"/>
        <end position="674"/>
    </location>
</feature>
<feature type="domain" description="Cadherin" evidence="16">
    <location>
        <begin position="358"/>
        <end position="454"/>
    </location>
</feature>
<dbReference type="FunFam" id="2.60.40.60:FF:000018">
    <property type="entry name" value="Protocadherin gamma c3"/>
    <property type="match status" value="1"/>
</dbReference>
<keyword evidence="6" id="KW-0677">Repeat</keyword>
<dbReference type="PROSITE" id="PS00232">
    <property type="entry name" value="CADHERIN_1"/>
    <property type="match status" value="3"/>
</dbReference>
<dbReference type="FunFam" id="2.60.40.60:FF:000129">
    <property type="entry name" value="protocadherin alpha-C2 isoform X1"/>
    <property type="match status" value="1"/>
</dbReference>
<keyword evidence="17" id="KW-1185">Reference proteome</keyword>
<organism evidence="17 18">
    <name type="scientific">Chanos chanos</name>
    <name type="common">Milkfish</name>
    <name type="synonym">Mugil chanos</name>
    <dbReference type="NCBI Taxonomy" id="29144"/>
    <lineage>
        <taxon>Eukaryota</taxon>
        <taxon>Metazoa</taxon>
        <taxon>Chordata</taxon>
        <taxon>Craniata</taxon>
        <taxon>Vertebrata</taxon>
        <taxon>Euteleostomi</taxon>
        <taxon>Actinopterygii</taxon>
        <taxon>Neopterygii</taxon>
        <taxon>Teleostei</taxon>
        <taxon>Ostariophysi</taxon>
        <taxon>Gonorynchiformes</taxon>
        <taxon>Chanidae</taxon>
        <taxon>Chanos</taxon>
    </lineage>
</organism>
<dbReference type="Pfam" id="PF16492">
    <property type="entry name" value="Cadherin_C_2"/>
    <property type="match status" value="1"/>
</dbReference>
<evidence type="ECO:0000256" key="2">
    <source>
        <dbReference type="ARBA" id="ARBA00004251"/>
    </source>
</evidence>
<dbReference type="PANTHER" id="PTHR24028:SF236">
    <property type="entry name" value="PROTOCADHERIN GAMMA-C3"/>
    <property type="match status" value="1"/>
</dbReference>
<evidence type="ECO:0000256" key="3">
    <source>
        <dbReference type="ARBA" id="ARBA00022475"/>
    </source>
</evidence>
<dbReference type="InterPro" id="IPR050174">
    <property type="entry name" value="Protocadherin/Cadherin-CA"/>
</dbReference>
<feature type="transmembrane region" description="Helical" evidence="14">
    <location>
        <begin position="690"/>
        <end position="714"/>
    </location>
</feature>
<keyword evidence="3" id="KW-1003">Cell membrane</keyword>
<evidence type="ECO:0000256" key="5">
    <source>
        <dbReference type="ARBA" id="ARBA00022729"/>
    </source>
</evidence>
<dbReference type="InterPro" id="IPR002126">
    <property type="entry name" value="Cadherin-like_dom"/>
</dbReference>
<evidence type="ECO:0000256" key="7">
    <source>
        <dbReference type="ARBA" id="ARBA00022837"/>
    </source>
</evidence>
<dbReference type="Proteomes" id="UP000504632">
    <property type="component" value="Chromosome 15"/>
</dbReference>
<dbReference type="Pfam" id="PF15974">
    <property type="entry name" value="Cadherin_tail"/>
    <property type="match status" value="1"/>
</dbReference>
<dbReference type="Pfam" id="PF08266">
    <property type="entry name" value="Cadherin_2"/>
    <property type="match status" value="1"/>
</dbReference>
<evidence type="ECO:0000256" key="11">
    <source>
        <dbReference type="ARBA" id="ARBA00023180"/>
    </source>
</evidence>
<accession>A0A6J2WUM5</accession>
<dbReference type="InterPro" id="IPR013164">
    <property type="entry name" value="Cadherin_N"/>
</dbReference>
<dbReference type="AlphaFoldDB" id="A0A6J2WUM5"/>
<dbReference type="PRINTS" id="PR00205">
    <property type="entry name" value="CADHERIN"/>
</dbReference>
<keyword evidence="5 15" id="KW-0732">Signal</keyword>
<dbReference type="CDD" id="cd11304">
    <property type="entry name" value="Cadherin_repeat"/>
    <property type="match status" value="6"/>
</dbReference>
<sequence length="964" mass="106827">MKRTGFGGWKWHLLWLMRFFLLWNNTEAQTRYTIPEELNVGSVVGNIVKDLGLKMSEIYDRKLRIVSEAGKQYFSVDLRKGEMVVNDRIDREKLCGQNTNCLLQLEVVIENPLQLYRVDVEIQDINDNFPHFQSKDRVLKIAESTVPGVRFPLESAQDPDVGSNSLKSYSLSSDECFSLKIKDLGDGRKIPELVLEKALDREKKAVHRLLLTALDGGNPVRSGTSQINITVLDNNDNNPVFKKSVYKVAVPENTPKGTSFLKVDAMDLDEGLNGEIQYSFGEHTPNAVRTLFHIDPDSGEITLVGELDYENIPSYNIEISAKDKGVPEMEGHCTVQIEVSDVNDNPPQIVLTSQPNPVREDAPSGTVVALISARDIDSGANGQIVLQIHPEYPFILKPSFSNSYSLVTNGVLDREVFPEYNIEVIAFDSGSPPLSSKTIVPVRILDVNDNPPVFSDTSYNVYLTENNIPGTLICSVSASDLDFGQNAKITYSILDSKIQGASISSYVYINSENGSIFSMHSFDYEKMKMFSILVQAKDQGSPSLSSNATVHVFILDKNDNAPVVIYPSAVMGSVSHQRMPRYAKVAHLVTKVTAVDADSGHNAWMFYRLLEATDMSLFIVNLHTGEVRTKRSVSEQDDTSQRLLIEIRDNGEPVQSSTVTVDILLEEGLHEPVSDIDQRRTDGTKKSSKITFYLIISLAAVSVLCCLTFVILLVKCARNGNGRTSCCIRRSDTDGYKNPNRNLQIQLNTDGPIKYVEVLGGDMLSQSQSFGSCLSPLSEFSDFTLVKPSSTIDFKDLNVLDASLPDSTWTFESQQQKPPNNDWRLPPNQRPGPSGQHRYHTMQQRWTPYERARAGARPEEAGVVSGTGPWPNPPTEAEQLQALMAAANVSEATATLGPRYNAQYVPDYRQNVYIPGSTATLTANPQQQMPQQALPPPQAMPPAEPPKAAQTPASKKKPTKKDKK</sequence>
<evidence type="ECO:0000256" key="4">
    <source>
        <dbReference type="ARBA" id="ARBA00022692"/>
    </source>
</evidence>
<keyword evidence="9 14" id="KW-1133">Transmembrane helix</keyword>
<evidence type="ECO:0000313" key="17">
    <source>
        <dbReference type="Proteomes" id="UP000504632"/>
    </source>
</evidence>
<keyword evidence="10 14" id="KW-0472">Membrane</keyword>
<dbReference type="GeneID" id="115828164"/>
<evidence type="ECO:0000256" key="1">
    <source>
        <dbReference type="ARBA" id="ARBA00003436"/>
    </source>
</evidence>
<gene>
    <name evidence="18" type="primary">LOC115828164</name>
</gene>
<evidence type="ECO:0000256" key="13">
    <source>
        <dbReference type="SAM" id="MobiDB-lite"/>
    </source>
</evidence>
<dbReference type="Gene3D" id="2.60.40.60">
    <property type="entry name" value="Cadherins"/>
    <property type="match status" value="6"/>
</dbReference>
<protein>
    <submittedName>
        <fullName evidence="18">Protocadherin gamma-C5-like isoform X1</fullName>
    </submittedName>
</protein>
<dbReference type="InterPro" id="IPR032455">
    <property type="entry name" value="Cadherin_C"/>
</dbReference>
<feature type="domain" description="Cadherin" evidence="16">
    <location>
        <begin position="133"/>
        <end position="241"/>
    </location>
</feature>
<dbReference type="SMART" id="SM00112">
    <property type="entry name" value="CA"/>
    <property type="match status" value="6"/>
</dbReference>
<name>A0A6J2WUM5_CHACN</name>
<feature type="signal peptide" evidence="15">
    <location>
        <begin position="1"/>
        <end position="28"/>
    </location>
</feature>
<evidence type="ECO:0000313" key="18">
    <source>
        <dbReference type="RefSeq" id="XP_030647954.1"/>
    </source>
</evidence>
<dbReference type="GO" id="GO:0009653">
    <property type="term" value="P:anatomical structure morphogenesis"/>
    <property type="evidence" value="ECO:0007669"/>
    <property type="project" value="UniProtKB-ARBA"/>
</dbReference>
<evidence type="ECO:0000256" key="14">
    <source>
        <dbReference type="SAM" id="Phobius"/>
    </source>
</evidence>
<evidence type="ECO:0000256" key="8">
    <source>
        <dbReference type="ARBA" id="ARBA00022889"/>
    </source>
</evidence>
<proteinExistence type="predicted"/>
<comment type="function">
    <text evidence="1">Potential calcium-dependent cell-adhesion protein. May be involved in the establishment and maintenance of specific neuronal connections in the brain.</text>
</comment>
<dbReference type="SUPFAM" id="SSF49313">
    <property type="entry name" value="Cadherin-like"/>
    <property type="match status" value="6"/>
</dbReference>
<reference evidence="18" key="1">
    <citation type="submission" date="2025-08" db="UniProtKB">
        <authorList>
            <consortium name="RefSeq"/>
        </authorList>
    </citation>
    <scope>IDENTIFICATION</scope>
</reference>
<evidence type="ECO:0000256" key="15">
    <source>
        <dbReference type="SAM" id="SignalP"/>
    </source>
</evidence>
<keyword evidence="7 12" id="KW-0106">Calcium</keyword>
<dbReference type="PROSITE" id="PS50268">
    <property type="entry name" value="CADHERIN_2"/>
    <property type="match status" value="6"/>
</dbReference>
<keyword evidence="11" id="KW-0325">Glycoprotein</keyword>
<feature type="domain" description="Cadherin" evidence="16">
    <location>
        <begin position="455"/>
        <end position="564"/>
    </location>
</feature>
<dbReference type="RefSeq" id="XP_030647954.1">
    <property type="nucleotide sequence ID" value="XM_030792094.1"/>
</dbReference>
<dbReference type="OrthoDB" id="6252479at2759"/>
<evidence type="ECO:0000256" key="9">
    <source>
        <dbReference type="ARBA" id="ARBA00022989"/>
    </source>
</evidence>
<feature type="domain" description="Cadherin" evidence="16">
    <location>
        <begin position="26"/>
        <end position="132"/>
    </location>
</feature>
<dbReference type="FunFam" id="2.60.40.60:FF:000004">
    <property type="entry name" value="Protocadherin 1 gamma 2"/>
    <property type="match status" value="1"/>
</dbReference>
<dbReference type="PANTHER" id="PTHR24028">
    <property type="entry name" value="CADHERIN-87A"/>
    <property type="match status" value="1"/>
</dbReference>
<evidence type="ECO:0000256" key="12">
    <source>
        <dbReference type="PROSITE-ProRule" id="PRU00043"/>
    </source>
</evidence>
<keyword evidence="8" id="KW-0130">Cell adhesion</keyword>
<dbReference type="FunFam" id="2.60.40.60:FF:000006">
    <property type="entry name" value="Protocadherin alpha 2"/>
    <property type="match status" value="1"/>
</dbReference>
<dbReference type="GO" id="GO:0005886">
    <property type="term" value="C:plasma membrane"/>
    <property type="evidence" value="ECO:0007669"/>
    <property type="project" value="UniProtKB-SubCell"/>
</dbReference>